<organism evidence="3 4">
    <name type="scientific">Marinilactibacillus psychrotolerans</name>
    <dbReference type="NCBI Taxonomy" id="191770"/>
    <lineage>
        <taxon>Bacteria</taxon>
        <taxon>Bacillati</taxon>
        <taxon>Bacillota</taxon>
        <taxon>Bacilli</taxon>
        <taxon>Lactobacillales</taxon>
        <taxon>Carnobacteriaceae</taxon>
        <taxon>Marinilactibacillus</taxon>
    </lineage>
</organism>
<sequence>MIQYRKILELYFTDVSQRTISTSVGSSRNTISDIVKRAEKLGLERLTDNMNNHWLEEFLFPEKQAIEKGFFPPDWEKIHKELQKKNVTLKLLHMEYDQQARDGGKIPYAYRTFAENYGKYAKKYKATMPIRRKPGEILEIDWAGSTLSINDRSNGGNLTVYVFVATFPYSQYSYVEGFLDMKSANWLTGHIHAFEYFGGVPDSLVPDNLKTGVSKALRGEPILNEAYRELADYYQTVIVPGRVRSPKDKASVEGTVGFISRQIIAALRHYQCFDLRDLNQQILSKLNELNQEAFQKRPGSRKKAFDEEEKSYLHPLRQTRFKLSEWRSAKVQPNYHIQIERMYYSVPYEYIQSDVDIRLSKDLIEVYFKDTRIASHMRLYGEIGQFSTLTDHMPDNHRLYLEHTPANSREWAKTLGSNMEEFVAILLKNGSEKKALNQLMSLRSLEKRHSKENMDLAAQNLLIASSNPTVSVYKTILARNKKREHAKDDGSLSKMVTNENFGFVRGANYFGGNPK</sequence>
<dbReference type="Proteomes" id="UP000307201">
    <property type="component" value="Unassembled WGS sequence"/>
</dbReference>
<dbReference type="InterPro" id="IPR001584">
    <property type="entry name" value="Integrase_cat-core"/>
</dbReference>
<dbReference type="EMBL" id="VBTE01000003">
    <property type="protein sequence ID" value="TLQ09150.1"/>
    <property type="molecule type" value="Genomic_DNA"/>
</dbReference>
<name>A0A5R9C7C6_9LACT</name>
<dbReference type="InterPro" id="IPR036397">
    <property type="entry name" value="RNaseH_sf"/>
</dbReference>
<dbReference type="RefSeq" id="WP_138470662.1">
    <property type="nucleotide sequence ID" value="NZ_VBTE01000003.1"/>
</dbReference>
<gene>
    <name evidence="3" type="ORF">FEZ48_01535</name>
</gene>
<dbReference type="AlphaFoldDB" id="A0A5R9C7C6"/>
<feature type="domain" description="Integrase catalytic" evidence="2">
    <location>
        <begin position="130"/>
        <end position="310"/>
    </location>
</feature>
<dbReference type="Pfam" id="PF22483">
    <property type="entry name" value="Mu-transpos_C_2"/>
    <property type="match status" value="1"/>
</dbReference>
<evidence type="ECO:0000259" key="2">
    <source>
        <dbReference type="PROSITE" id="PS50994"/>
    </source>
</evidence>
<reference evidence="3 4" key="1">
    <citation type="submission" date="2019-05" db="EMBL/GenBank/DDBJ databases">
        <title>The metagenome of a microbial culture collection derived from dairy environment covers the genomic content of the human microbiome.</title>
        <authorList>
            <person name="Roder T."/>
            <person name="Wuthrich D."/>
            <person name="Sattari Z."/>
            <person name="Von Ah U."/>
            <person name="Bar C."/>
            <person name="Ronchi F."/>
            <person name="Macpherson A.J."/>
            <person name="Ganal-Vonarburg S.C."/>
            <person name="Bruggmann R."/>
            <person name="Vergeres G."/>
        </authorList>
    </citation>
    <scope>NUCLEOTIDE SEQUENCE [LARGE SCALE GENOMIC DNA]</scope>
    <source>
        <strain evidence="3 4">FAM 24235</strain>
    </source>
</reference>
<dbReference type="SUPFAM" id="SSF53098">
    <property type="entry name" value="Ribonuclease H-like"/>
    <property type="match status" value="1"/>
</dbReference>
<comment type="caution">
    <text evidence="3">The sequence shown here is derived from an EMBL/GenBank/DDBJ whole genome shotgun (WGS) entry which is preliminary data.</text>
</comment>
<evidence type="ECO:0000256" key="1">
    <source>
        <dbReference type="ARBA" id="ARBA00009277"/>
    </source>
</evidence>
<dbReference type="PROSITE" id="PS50994">
    <property type="entry name" value="INTEGRASE"/>
    <property type="match status" value="1"/>
</dbReference>
<evidence type="ECO:0000313" key="4">
    <source>
        <dbReference type="Proteomes" id="UP000307201"/>
    </source>
</evidence>
<proteinExistence type="inferred from homology"/>
<dbReference type="PANTHER" id="PTHR35004">
    <property type="entry name" value="TRANSPOSASE RV3428C-RELATED"/>
    <property type="match status" value="1"/>
</dbReference>
<protein>
    <submittedName>
        <fullName evidence="3">IS21 family transposase</fullName>
    </submittedName>
</protein>
<dbReference type="NCBIfam" id="NF033546">
    <property type="entry name" value="transpos_IS21"/>
    <property type="match status" value="1"/>
</dbReference>
<dbReference type="GO" id="GO:0003676">
    <property type="term" value="F:nucleic acid binding"/>
    <property type="evidence" value="ECO:0007669"/>
    <property type="project" value="InterPro"/>
</dbReference>
<dbReference type="InterPro" id="IPR054353">
    <property type="entry name" value="IstA-like_C"/>
</dbReference>
<comment type="similarity">
    <text evidence="1">Belongs to the transposase IS21/IS408/IS1162 family.</text>
</comment>
<dbReference type="InterPro" id="IPR012337">
    <property type="entry name" value="RNaseH-like_sf"/>
</dbReference>
<dbReference type="Gene3D" id="3.30.420.10">
    <property type="entry name" value="Ribonuclease H-like superfamily/Ribonuclease H"/>
    <property type="match status" value="1"/>
</dbReference>
<dbReference type="GO" id="GO:0015074">
    <property type="term" value="P:DNA integration"/>
    <property type="evidence" value="ECO:0007669"/>
    <property type="project" value="InterPro"/>
</dbReference>
<accession>A0A5R9C7C6</accession>
<dbReference type="OrthoDB" id="3193769at2"/>
<dbReference type="PANTHER" id="PTHR35004:SF8">
    <property type="entry name" value="TRANSPOSASE RV3428C-RELATED"/>
    <property type="match status" value="1"/>
</dbReference>
<evidence type="ECO:0000313" key="3">
    <source>
        <dbReference type="EMBL" id="TLQ09150.1"/>
    </source>
</evidence>